<sequence length="99" mass="11728">MKPYCKKSTEMKIAIDYSHMYSEQVQFLSSEHLANSINYIFQFDKKVKEEQEFTFTKGELKSIATFISNILRIIFNTTYKSQTKVQEEQSHQSYPFYGS</sequence>
<dbReference type="Proteomes" id="UP000692954">
    <property type="component" value="Unassembled WGS sequence"/>
</dbReference>
<keyword evidence="2" id="KW-1185">Reference proteome</keyword>
<dbReference type="EMBL" id="CAJJDN010000207">
    <property type="protein sequence ID" value="CAD8129114.1"/>
    <property type="molecule type" value="Genomic_DNA"/>
</dbReference>
<accession>A0A8S1RRX4</accession>
<proteinExistence type="predicted"/>
<dbReference type="AlphaFoldDB" id="A0A8S1RRX4"/>
<evidence type="ECO:0000313" key="2">
    <source>
        <dbReference type="Proteomes" id="UP000692954"/>
    </source>
</evidence>
<evidence type="ECO:0000313" key="1">
    <source>
        <dbReference type="EMBL" id="CAD8129114.1"/>
    </source>
</evidence>
<gene>
    <name evidence="1" type="ORF">PSON_ATCC_30995.1.T2070035</name>
</gene>
<organism evidence="1 2">
    <name type="scientific">Paramecium sonneborni</name>
    <dbReference type="NCBI Taxonomy" id="65129"/>
    <lineage>
        <taxon>Eukaryota</taxon>
        <taxon>Sar</taxon>
        <taxon>Alveolata</taxon>
        <taxon>Ciliophora</taxon>
        <taxon>Intramacronucleata</taxon>
        <taxon>Oligohymenophorea</taxon>
        <taxon>Peniculida</taxon>
        <taxon>Parameciidae</taxon>
        <taxon>Paramecium</taxon>
    </lineage>
</organism>
<name>A0A8S1RRX4_9CILI</name>
<comment type="caution">
    <text evidence="1">The sequence shown here is derived from an EMBL/GenBank/DDBJ whole genome shotgun (WGS) entry which is preliminary data.</text>
</comment>
<protein>
    <submittedName>
        <fullName evidence="1">Uncharacterized protein</fullName>
    </submittedName>
</protein>
<reference evidence="1" key="1">
    <citation type="submission" date="2021-01" db="EMBL/GenBank/DDBJ databases">
        <authorList>
            <consortium name="Genoscope - CEA"/>
            <person name="William W."/>
        </authorList>
    </citation>
    <scope>NUCLEOTIDE SEQUENCE</scope>
</reference>